<keyword evidence="1" id="KW-1133">Transmembrane helix</keyword>
<organism evidence="3">
    <name type="scientific">Mycoplasmopsis pulmonis (strain UAB CTIP)</name>
    <name type="common">Mycoplasma pulmonis</name>
    <dbReference type="NCBI Taxonomy" id="272635"/>
    <lineage>
        <taxon>Bacteria</taxon>
        <taxon>Bacillati</taxon>
        <taxon>Mycoplasmatota</taxon>
        <taxon>Mycoplasmoidales</taxon>
        <taxon>Metamycoplasmataceae</taxon>
        <taxon>Mycoplasmopsis</taxon>
    </lineage>
</organism>
<dbReference type="AlphaFoldDB" id="Q98RD4"/>
<evidence type="ECO:0000313" key="3">
    <source>
        <dbReference type="Proteomes" id="UP000000528"/>
    </source>
</evidence>
<dbReference type="EMBL" id="AL445563">
    <property type="protein sequence ID" value="CAC13248.1"/>
    <property type="molecule type" value="Genomic_DNA"/>
</dbReference>
<name>Q98RD4_MYCPU</name>
<accession>Q98RD4</accession>
<keyword evidence="1" id="KW-0812">Transmembrane</keyword>
<proteinExistence type="predicted"/>
<keyword evidence="1" id="KW-0472">Membrane</keyword>
<gene>
    <name evidence="2" type="ordered locus">MYPU_0750</name>
</gene>
<dbReference type="PIR" id="C90521">
    <property type="entry name" value="C90521"/>
</dbReference>
<protein>
    <submittedName>
        <fullName evidence="2">Uncharacterized protein</fullName>
    </submittedName>
</protein>
<feature type="transmembrane region" description="Helical" evidence="1">
    <location>
        <begin position="31"/>
        <end position="49"/>
    </location>
</feature>
<dbReference type="Proteomes" id="UP000000528">
    <property type="component" value="Chromosome"/>
</dbReference>
<evidence type="ECO:0000313" key="2">
    <source>
        <dbReference type="EMBL" id="CAC13248.1"/>
    </source>
</evidence>
<dbReference type="KEGG" id="mpu:MYPU_0750"/>
<sequence length="50" mass="6100">MAHHPTKLVLKGFVKSKYLDRIIFNLLAKDFFWYFLLLLNLIATFYLLYF</sequence>
<dbReference type="HOGENOM" id="CLU_3120085_0_0_14"/>
<keyword evidence="3" id="KW-1185">Reference proteome</keyword>
<evidence type="ECO:0000256" key="1">
    <source>
        <dbReference type="SAM" id="Phobius"/>
    </source>
</evidence>
<reference evidence="2 3" key="1">
    <citation type="journal article" date="2001" name="Nucleic Acids Res.">
        <title>The complete genome sequence of the murine respiratory pathogen Mycoplasma pulmonis.</title>
        <authorList>
            <person name="Chambaud I."/>
            <person name="Heilig R."/>
            <person name="Ferris S."/>
            <person name="Barbe V."/>
            <person name="Samson D."/>
            <person name="Galisson F."/>
            <person name="Moszer I."/>
            <person name="Dybvig K."/>
            <person name="Wroblewski H."/>
            <person name="Viari A."/>
            <person name="Rocha E.P.C."/>
            <person name="Blanchard A."/>
        </authorList>
    </citation>
    <scope>NUCLEOTIDE SEQUENCE [LARGE SCALE GENOMIC DNA]</scope>
    <source>
        <strain evidence="2 3">UAB CTIP</strain>
    </source>
</reference>